<feature type="coiled-coil region" evidence="1">
    <location>
        <begin position="37"/>
        <end position="72"/>
    </location>
</feature>
<dbReference type="EMBL" id="BKAG01000009">
    <property type="protein sequence ID" value="GEP42366.1"/>
    <property type="molecule type" value="Genomic_DNA"/>
</dbReference>
<organism evidence="2 3">
    <name type="scientific">Brevifollis gellanilyticus</name>
    <dbReference type="NCBI Taxonomy" id="748831"/>
    <lineage>
        <taxon>Bacteria</taxon>
        <taxon>Pseudomonadati</taxon>
        <taxon>Verrucomicrobiota</taxon>
        <taxon>Verrucomicrobiia</taxon>
        <taxon>Verrucomicrobiales</taxon>
        <taxon>Verrucomicrobiaceae</taxon>
    </lineage>
</organism>
<reference evidence="2 3" key="1">
    <citation type="submission" date="2019-07" db="EMBL/GenBank/DDBJ databases">
        <title>Whole genome shotgun sequence of Brevifollis gellanilyticus NBRC 108608.</title>
        <authorList>
            <person name="Hosoyama A."/>
            <person name="Uohara A."/>
            <person name="Ohji S."/>
            <person name="Ichikawa N."/>
        </authorList>
    </citation>
    <scope>NUCLEOTIDE SEQUENCE [LARGE SCALE GENOMIC DNA]</scope>
    <source>
        <strain evidence="2 3">NBRC 108608</strain>
    </source>
</reference>
<sequence>MNPRLIPLILVVLALGYGNWHFHSDAGRLRQEMDQMKDSYELALQAKDEEMQRALNAQNDQHQKALQSLNDDHDKKLTDLRSEQRQQMAKAYKEFENIFSGNKQTLDYITALENKVKAGQALSKIELEKMTVIASGVGFLQKQYQKPLQEFTALQDYFEEVAKRPNDKPTSQFGFFKRIFSKNFREAEKEYLREEGARRAFEEAQVKFDAVYASAQQSMRAVNLDTNALLKKLDDLIQGKQDANAEDLSSYFNKARQALRTHQDILDFDPEVPPQAPKVNP</sequence>
<gene>
    <name evidence="2" type="ORF">BGE01nite_16570</name>
</gene>
<accession>A0A512M6K1</accession>
<dbReference type="RefSeq" id="WP_146849967.1">
    <property type="nucleotide sequence ID" value="NZ_BKAG01000009.1"/>
</dbReference>
<dbReference type="AlphaFoldDB" id="A0A512M6K1"/>
<dbReference type="OrthoDB" id="187040at2"/>
<evidence type="ECO:0000313" key="3">
    <source>
        <dbReference type="Proteomes" id="UP000321577"/>
    </source>
</evidence>
<keyword evidence="3" id="KW-1185">Reference proteome</keyword>
<evidence type="ECO:0000313" key="2">
    <source>
        <dbReference type="EMBL" id="GEP42366.1"/>
    </source>
</evidence>
<dbReference type="Proteomes" id="UP000321577">
    <property type="component" value="Unassembled WGS sequence"/>
</dbReference>
<name>A0A512M6K1_9BACT</name>
<evidence type="ECO:0000256" key="1">
    <source>
        <dbReference type="SAM" id="Coils"/>
    </source>
</evidence>
<keyword evidence="1" id="KW-0175">Coiled coil</keyword>
<protein>
    <submittedName>
        <fullName evidence="2">Uncharacterized protein</fullName>
    </submittedName>
</protein>
<comment type="caution">
    <text evidence="2">The sequence shown here is derived from an EMBL/GenBank/DDBJ whole genome shotgun (WGS) entry which is preliminary data.</text>
</comment>
<proteinExistence type="predicted"/>